<sequence>MLLMSTIHNSKFLLVLHIFSTLSLPQNRLNAIKKQIKSLCHTKTHMHAIHGCTYNSTGIACTFTNRIEPFQGHTLISVTAAGNLNRGTSSGLYSMKKGILRNKSW</sequence>
<organism evidence="2">
    <name type="scientific">Rhizophora mucronata</name>
    <name type="common">Asiatic mangrove</name>
    <dbReference type="NCBI Taxonomy" id="61149"/>
    <lineage>
        <taxon>Eukaryota</taxon>
        <taxon>Viridiplantae</taxon>
        <taxon>Streptophyta</taxon>
        <taxon>Embryophyta</taxon>
        <taxon>Tracheophyta</taxon>
        <taxon>Spermatophyta</taxon>
        <taxon>Magnoliopsida</taxon>
        <taxon>eudicotyledons</taxon>
        <taxon>Gunneridae</taxon>
        <taxon>Pentapetalae</taxon>
        <taxon>rosids</taxon>
        <taxon>fabids</taxon>
        <taxon>Malpighiales</taxon>
        <taxon>Rhizophoraceae</taxon>
        <taxon>Rhizophora</taxon>
    </lineage>
</organism>
<accession>A0A2P2KZ48</accession>
<protein>
    <recommendedName>
        <fullName evidence="3">Secreted protein</fullName>
    </recommendedName>
</protein>
<evidence type="ECO:0000313" key="2">
    <source>
        <dbReference type="EMBL" id="MBX10988.1"/>
    </source>
</evidence>
<dbReference type="EMBL" id="GGEC01030504">
    <property type="protein sequence ID" value="MBX10988.1"/>
    <property type="molecule type" value="Transcribed_RNA"/>
</dbReference>
<dbReference type="AlphaFoldDB" id="A0A2P2KZ48"/>
<evidence type="ECO:0008006" key="3">
    <source>
        <dbReference type="Google" id="ProtNLM"/>
    </source>
</evidence>
<feature type="signal peptide" evidence="1">
    <location>
        <begin position="1"/>
        <end position="25"/>
    </location>
</feature>
<keyword evidence="1" id="KW-0732">Signal</keyword>
<reference evidence="2" key="1">
    <citation type="submission" date="2018-02" db="EMBL/GenBank/DDBJ databases">
        <title>Rhizophora mucronata_Transcriptome.</title>
        <authorList>
            <person name="Meera S.P."/>
            <person name="Sreeshan A."/>
            <person name="Augustine A."/>
        </authorList>
    </citation>
    <scope>NUCLEOTIDE SEQUENCE</scope>
    <source>
        <tissue evidence="2">Leaf</tissue>
    </source>
</reference>
<name>A0A2P2KZ48_RHIMU</name>
<evidence type="ECO:0000256" key="1">
    <source>
        <dbReference type="SAM" id="SignalP"/>
    </source>
</evidence>
<proteinExistence type="predicted"/>
<feature type="chain" id="PRO_5015165013" description="Secreted protein" evidence="1">
    <location>
        <begin position="26"/>
        <end position="105"/>
    </location>
</feature>